<reference evidence="1" key="1">
    <citation type="submission" date="2023-03" db="EMBL/GenBank/DDBJ databases">
        <title>Massive genome expansion in bonnet fungi (Mycena s.s.) driven by repeated elements and novel gene families across ecological guilds.</title>
        <authorList>
            <consortium name="Lawrence Berkeley National Laboratory"/>
            <person name="Harder C.B."/>
            <person name="Miyauchi S."/>
            <person name="Viragh M."/>
            <person name="Kuo A."/>
            <person name="Thoen E."/>
            <person name="Andreopoulos B."/>
            <person name="Lu D."/>
            <person name="Skrede I."/>
            <person name="Drula E."/>
            <person name="Henrissat B."/>
            <person name="Morin E."/>
            <person name="Kohler A."/>
            <person name="Barry K."/>
            <person name="LaButti K."/>
            <person name="Morin E."/>
            <person name="Salamov A."/>
            <person name="Lipzen A."/>
            <person name="Mereny Z."/>
            <person name="Hegedus B."/>
            <person name="Baldrian P."/>
            <person name="Stursova M."/>
            <person name="Weitz H."/>
            <person name="Taylor A."/>
            <person name="Grigoriev I.V."/>
            <person name="Nagy L.G."/>
            <person name="Martin F."/>
            <person name="Kauserud H."/>
        </authorList>
    </citation>
    <scope>NUCLEOTIDE SEQUENCE</scope>
    <source>
        <strain evidence="1">CBHHK067</strain>
    </source>
</reference>
<evidence type="ECO:0000313" key="2">
    <source>
        <dbReference type="Proteomes" id="UP001221757"/>
    </source>
</evidence>
<dbReference type="PANTHER" id="PTHR35871">
    <property type="entry name" value="EXPRESSED PROTEIN"/>
    <property type="match status" value="1"/>
</dbReference>
<comment type="caution">
    <text evidence="1">The sequence shown here is derived from an EMBL/GenBank/DDBJ whole genome shotgun (WGS) entry which is preliminary data.</text>
</comment>
<dbReference type="InterPro" id="IPR036397">
    <property type="entry name" value="RNaseH_sf"/>
</dbReference>
<dbReference type="GO" id="GO:0003676">
    <property type="term" value="F:nucleic acid binding"/>
    <property type="evidence" value="ECO:0007669"/>
    <property type="project" value="InterPro"/>
</dbReference>
<name>A0AAD7H3S0_MYCRO</name>
<keyword evidence="2" id="KW-1185">Reference proteome</keyword>
<sequence>MAATNTIFGYISDRIRNVARGADEPLWEVLQVPDEHDSEFTEPELSEFDEEIIEALKLELAALSKPTSFEELNQTKSKKDWKKVEATRNERRKIKQPFLKQKSLVQEVIEAAGHLSIFLPKFHCELNFIEFFWRMVKKYLSDNWDYTFDTLKENMPKALTSVKLATIRCWEHRMVQWMDAYHIGMET</sequence>
<dbReference type="Gene3D" id="3.30.420.10">
    <property type="entry name" value="Ribonuclease H-like superfamily/Ribonuclease H"/>
    <property type="match status" value="1"/>
</dbReference>
<organism evidence="1 2">
    <name type="scientific">Mycena rosella</name>
    <name type="common">Pink bonnet</name>
    <name type="synonym">Agaricus rosellus</name>
    <dbReference type="NCBI Taxonomy" id="1033263"/>
    <lineage>
        <taxon>Eukaryota</taxon>
        <taxon>Fungi</taxon>
        <taxon>Dikarya</taxon>
        <taxon>Basidiomycota</taxon>
        <taxon>Agaricomycotina</taxon>
        <taxon>Agaricomycetes</taxon>
        <taxon>Agaricomycetidae</taxon>
        <taxon>Agaricales</taxon>
        <taxon>Marasmiineae</taxon>
        <taxon>Mycenaceae</taxon>
        <taxon>Mycena</taxon>
    </lineage>
</organism>
<dbReference type="Proteomes" id="UP001221757">
    <property type="component" value="Unassembled WGS sequence"/>
</dbReference>
<proteinExistence type="predicted"/>
<dbReference type="EMBL" id="JARKIE010000001">
    <property type="protein sequence ID" value="KAJ7710753.1"/>
    <property type="molecule type" value="Genomic_DNA"/>
</dbReference>
<evidence type="ECO:0000313" key="1">
    <source>
        <dbReference type="EMBL" id="KAJ7710753.1"/>
    </source>
</evidence>
<protein>
    <submittedName>
        <fullName evidence="1">Uncharacterized protein</fullName>
    </submittedName>
</protein>
<dbReference type="AlphaFoldDB" id="A0AAD7H3S0"/>
<dbReference type="PANTHER" id="PTHR35871:SF1">
    <property type="entry name" value="CXC1-LIKE CYSTEINE CLUSTER ASSOCIATED WITH KDZ TRANSPOSASES DOMAIN-CONTAINING PROTEIN"/>
    <property type="match status" value="1"/>
</dbReference>
<gene>
    <name evidence="1" type="ORF">B0H17DRAFT_1190450</name>
</gene>
<accession>A0AAD7H3S0</accession>